<evidence type="ECO:0000313" key="2">
    <source>
        <dbReference type="Proteomes" id="UP000002059"/>
    </source>
</evidence>
<keyword evidence="2" id="KW-1185">Reference proteome</keyword>
<dbReference type="KEGG" id="pbl:PAAG_01478"/>
<organism evidence="1 2">
    <name type="scientific">Paracoccidioides lutzii (strain ATCC MYA-826 / Pb01)</name>
    <name type="common">Paracoccidioides brasiliensis</name>
    <dbReference type="NCBI Taxonomy" id="502779"/>
    <lineage>
        <taxon>Eukaryota</taxon>
        <taxon>Fungi</taxon>
        <taxon>Dikarya</taxon>
        <taxon>Ascomycota</taxon>
        <taxon>Pezizomycotina</taxon>
        <taxon>Eurotiomycetes</taxon>
        <taxon>Eurotiomycetidae</taxon>
        <taxon>Onygenales</taxon>
        <taxon>Ajellomycetaceae</taxon>
        <taxon>Paracoccidioides</taxon>
    </lineage>
</organism>
<dbReference type="HOGENOM" id="CLU_2606656_0_0_1"/>
<protein>
    <submittedName>
        <fullName evidence="1">Uncharacterized protein</fullName>
    </submittedName>
</protein>
<reference evidence="1 2" key="1">
    <citation type="journal article" date="2011" name="PLoS Genet.">
        <title>Comparative genomic analysis of human fungal pathogens causing paracoccidioidomycosis.</title>
        <authorList>
            <person name="Desjardins C.A."/>
            <person name="Champion M.D."/>
            <person name="Holder J.W."/>
            <person name="Muszewska A."/>
            <person name="Goldberg J."/>
            <person name="Bailao A.M."/>
            <person name="Brigido M.M."/>
            <person name="Ferreira M.E."/>
            <person name="Garcia A.M."/>
            <person name="Grynberg M."/>
            <person name="Gujja S."/>
            <person name="Heiman D.I."/>
            <person name="Henn M.R."/>
            <person name="Kodira C.D."/>
            <person name="Leon-Narvaez H."/>
            <person name="Longo L.V."/>
            <person name="Ma L.J."/>
            <person name="Malavazi I."/>
            <person name="Matsuo A.L."/>
            <person name="Morais F.V."/>
            <person name="Pereira M."/>
            <person name="Rodriguez-Brito S."/>
            <person name="Sakthikumar S."/>
            <person name="Salem-Izacc S.M."/>
            <person name="Sykes S.M."/>
            <person name="Teixeira M.M."/>
            <person name="Vallejo M.C."/>
            <person name="Walter M.E."/>
            <person name="Yandava C."/>
            <person name="Young S."/>
            <person name="Zeng Q."/>
            <person name="Zucker J."/>
            <person name="Felipe M.S."/>
            <person name="Goldman G.H."/>
            <person name="Haas B.J."/>
            <person name="McEwen J.G."/>
            <person name="Nino-Vega G."/>
            <person name="Puccia R."/>
            <person name="San-Blas G."/>
            <person name="Soares C.M."/>
            <person name="Birren B.W."/>
            <person name="Cuomo C.A."/>
        </authorList>
    </citation>
    <scope>NUCLEOTIDE SEQUENCE [LARGE SCALE GENOMIC DNA]</scope>
    <source>
        <strain evidence="2">ATCC MYA-826 / Pb01</strain>
    </source>
</reference>
<accession>C1GSI3</accession>
<proteinExistence type="predicted"/>
<dbReference type="RefSeq" id="XP_002796470.2">
    <property type="nucleotide sequence ID" value="XM_002796424.2"/>
</dbReference>
<sequence>MTNPVAIAGAQGWAEKTRASGARGRKCLSRVNRPAGYAATPMGQKKVKRLQMDVKRSGKRVGWAWQMQNEKKSDDKWIK</sequence>
<dbReference type="EMBL" id="KN293994">
    <property type="protein sequence ID" value="EEH39016.2"/>
    <property type="molecule type" value="Genomic_DNA"/>
</dbReference>
<dbReference type="VEuPathDB" id="FungiDB:PAAG_01478"/>
<dbReference type="Proteomes" id="UP000002059">
    <property type="component" value="Partially assembled WGS sequence"/>
</dbReference>
<dbReference type="GeneID" id="9100030"/>
<name>C1GSI3_PARBA</name>
<evidence type="ECO:0000313" key="1">
    <source>
        <dbReference type="EMBL" id="EEH39016.2"/>
    </source>
</evidence>
<dbReference type="AlphaFoldDB" id="C1GSI3"/>
<gene>
    <name evidence="1" type="ORF">PAAG_01478</name>
</gene>